<proteinExistence type="predicted"/>
<keyword evidence="2" id="KW-1185">Reference proteome</keyword>
<organism evidence="1 2">
    <name type="scientific">Aureobasidium melanogenum (strain CBS 110374)</name>
    <name type="common">Aureobasidium pullulans var. melanogenum</name>
    <dbReference type="NCBI Taxonomy" id="1043003"/>
    <lineage>
        <taxon>Eukaryota</taxon>
        <taxon>Fungi</taxon>
        <taxon>Dikarya</taxon>
        <taxon>Ascomycota</taxon>
        <taxon>Pezizomycotina</taxon>
        <taxon>Dothideomycetes</taxon>
        <taxon>Dothideomycetidae</taxon>
        <taxon>Dothideales</taxon>
        <taxon>Saccotheciaceae</taxon>
        <taxon>Aureobasidium</taxon>
    </lineage>
</organism>
<accession>A0A074VCR6</accession>
<dbReference type="HOGENOM" id="CLU_2164291_0_0_1"/>
<gene>
    <name evidence="1" type="ORF">M437DRAFT_59050</name>
</gene>
<protein>
    <submittedName>
        <fullName evidence="1">Uncharacterized protein</fullName>
    </submittedName>
</protein>
<evidence type="ECO:0000313" key="1">
    <source>
        <dbReference type="EMBL" id="KEQ58500.1"/>
    </source>
</evidence>
<name>A0A074VCR6_AURM1</name>
<feature type="non-terminal residue" evidence="1">
    <location>
        <position position="1"/>
    </location>
</feature>
<dbReference type="EMBL" id="KL584854">
    <property type="protein sequence ID" value="KEQ58500.1"/>
    <property type="molecule type" value="Genomic_DNA"/>
</dbReference>
<dbReference type="Proteomes" id="UP000030672">
    <property type="component" value="Unassembled WGS sequence"/>
</dbReference>
<evidence type="ECO:0000313" key="2">
    <source>
        <dbReference type="Proteomes" id="UP000030672"/>
    </source>
</evidence>
<dbReference type="AlphaFoldDB" id="A0A074VCR6"/>
<reference evidence="1 2" key="1">
    <citation type="journal article" date="2014" name="BMC Genomics">
        <title>Genome sequencing of four Aureobasidium pullulans varieties: biotechnological potential, stress tolerance, and description of new species.</title>
        <authorList>
            <person name="Gostin Ar C."/>
            <person name="Ohm R.A."/>
            <person name="Kogej T."/>
            <person name="Sonjak S."/>
            <person name="Turk M."/>
            <person name="Zajc J."/>
            <person name="Zalar P."/>
            <person name="Grube M."/>
            <person name="Sun H."/>
            <person name="Han J."/>
            <person name="Sharma A."/>
            <person name="Chiniquy J."/>
            <person name="Ngan C.Y."/>
            <person name="Lipzen A."/>
            <person name="Barry K."/>
            <person name="Grigoriev I.V."/>
            <person name="Gunde-Cimerman N."/>
        </authorList>
    </citation>
    <scope>NUCLEOTIDE SEQUENCE [LARGE SCALE GENOMIC DNA]</scope>
    <source>
        <strain evidence="1 2">CBS 110374</strain>
    </source>
</reference>
<dbReference type="GeneID" id="63916882"/>
<dbReference type="RefSeq" id="XP_040875523.1">
    <property type="nucleotide sequence ID" value="XM_041023509.1"/>
</dbReference>
<sequence>RTVPLNLGVIFWGFMEMFMGGTLLVPSGFSAPASILQKVVFPVPFSPIMTMISESVNSPGSMLSLKPEAGCVLVMAGYPYWRDWSTRNSSPASPMRNCKDSSLKRKFSLGM</sequence>